<feature type="domain" description="Multidrug resistance protein MdtA-like barrel-sandwich hybrid" evidence="4">
    <location>
        <begin position="100"/>
        <end position="224"/>
    </location>
</feature>
<evidence type="ECO:0000313" key="7">
    <source>
        <dbReference type="Proteomes" id="UP001073227"/>
    </source>
</evidence>
<sequence>MTINIQKVSQMRRLVTLVVSAAIVAGAYFIAFDVPASLGVSSDIQTEGGQREGRAAKGPSQAGRAGGPRGARATTVVLTPLQMQPYEDILRAIGSADAVRSASVISNVSGDVIETNLSANKDVTVGDVLVQLDARTEMYNLEIAQAELEQARDKVLRYERLLASGNSSITDVALAEARVAQRLAEANVGLARVALDDRTIKAPISGKLGLSDVEIGDTLSAGSAIVTIDDAEALLVVFELPERSVGLLDKGQKVLTSTPTYTGQVFEGEIVSFDSRIDSVTRSVTVHALIDNSDGRLWPGMSFAVRIVHESDPLAVLPSTAITWSRSGSSVWIDNNGVAEQISAAILYRRDDQVWIEADIAPGAMVVSEGAQKLRAGSPIVAANAAKGDPVVGGQDAVPARAELKLGQAESQQAISTEKPI</sequence>
<dbReference type="RefSeq" id="WP_267652241.1">
    <property type="nucleotide sequence ID" value="NZ_JAOVZR010000001.1"/>
</dbReference>
<evidence type="ECO:0000259" key="5">
    <source>
        <dbReference type="Pfam" id="PF25954"/>
    </source>
</evidence>
<dbReference type="Gene3D" id="2.40.30.170">
    <property type="match status" value="1"/>
</dbReference>
<evidence type="ECO:0000313" key="6">
    <source>
        <dbReference type="EMBL" id="MCY0146582.1"/>
    </source>
</evidence>
<dbReference type="Gene3D" id="2.40.420.20">
    <property type="match status" value="1"/>
</dbReference>
<dbReference type="EMBL" id="JAOVZR010000001">
    <property type="protein sequence ID" value="MCY0146582.1"/>
    <property type="molecule type" value="Genomic_DNA"/>
</dbReference>
<dbReference type="Gene3D" id="1.10.287.470">
    <property type="entry name" value="Helix hairpin bin"/>
    <property type="match status" value="1"/>
</dbReference>
<comment type="caution">
    <text evidence="6">The sequence shown here is derived from an EMBL/GenBank/DDBJ whole genome shotgun (WGS) entry which is preliminary data.</text>
</comment>
<evidence type="ECO:0000256" key="2">
    <source>
        <dbReference type="SAM" id="Coils"/>
    </source>
</evidence>
<dbReference type="Pfam" id="PF25954">
    <property type="entry name" value="Beta-barrel_RND_2"/>
    <property type="match status" value="1"/>
</dbReference>
<reference evidence="6" key="1">
    <citation type="submission" date="2022-10" db="EMBL/GenBank/DDBJ databases">
        <title>Hoeflea sp. G2-23, isolated from marine algae.</title>
        <authorList>
            <person name="Kristyanto S."/>
            <person name="Kim J.M."/>
            <person name="Jeon C.O."/>
        </authorList>
    </citation>
    <scope>NUCLEOTIDE SEQUENCE</scope>
    <source>
        <strain evidence="6">G2-23</strain>
    </source>
</reference>
<organism evidence="6 7">
    <name type="scientific">Hoeflea algicola</name>
    <dbReference type="NCBI Taxonomy" id="2983763"/>
    <lineage>
        <taxon>Bacteria</taxon>
        <taxon>Pseudomonadati</taxon>
        <taxon>Pseudomonadota</taxon>
        <taxon>Alphaproteobacteria</taxon>
        <taxon>Hyphomicrobiales</taxon>
        <taxon>Rhizobiaceae</taxon>
        <taxon>Hoeflea</taxon>
    </lineage>
</organism>
<dbReference type="InterPro" id="IPR058792">
    <property type="entry name" value="Beta-barrel_RND_2"/>
</dbReference>
<dbReference type="Pfam" id="PF25917">
    <property type="entry name" value="BSH_RND"/>
    <property type="match status" value="1"/>
</dbReference>
<evidence type="ECO:0000259" key="4">
    <source>
        <dbReference type="Pfam" id="PF25917"/>
    </source>
</evidence>
<accession>A0ABT3Z4B8</accession>
<gene>
    <name evidence="6" type="ORF">OEG84_02320</name>
</gene>
<dbReference type="InterPro" id="IPR006143">
    <property type="entry name" value="RND_pump_MFP"/>
</dbReference>
<name>A0ABT3Z4B8_9HYPH</name>
<proteinExistence type="inferred from homology"/>
<evidence type="ECO:0000256" key="3">
    <source>
        <dbReference type="SAM" id="MobiDB-lite"/>
    </source>
</evidence>
<dbReference type="InterPro" id="IPR058625">
    <property type="entry name" value="MdtA-like_BSH"/>
</dbReference>
<keyword evidence="2" id="KW-0175">Coiled coil</keyword>
<protein>
    <submittedName>
        <fullName evidence="6">Efflux RND transporter periplasmic adaptor subunit</fullName>
    </submittedName>
</protein>
<keyword evidence="7" id="KW-1185">Reference proteome</keyword>
<dbReference type="PANTHER" id="PTHR30469">
    <property type="entry name" value="MULTIDRUG RESISTANCE PROTEIN MDTA"/>
    <property type="match status" value="1"/>
</dbReference>
<feature type="region of interest" description="Disordered" evidence="3">
    <location>
        <begin position="45"/>
        <end position="71"/>
    </location>
</feature>
<feature type="coiled-coil region" evidence="2">
    <location>
        <begin position="129"/>
        <end position="161"/>
    </location>
</feature>
<dbReference type="PANTHER" id="PTHR30469:SF11">
    <property type="entry name" value="BLL4320 PROTEIN"/>
    <property type="match status" value="1"/>
</dbReference>
<dbReference type="SUPFAM" id="SSF111369">
    <property type="entry name" value="HlyD-like secretion proteins"/>
    <property type="match status" value="1"/>
</dbReference>
<dbReference type="Gene3D" id="2.40.50.100">
    <property type="match status" value="1"/>
</dbReference>
<dbReference type="Proteomes" id="UP001073227">
    <property type="component" value="Unassembled WGS sequence"/>
</dbReference>
<evidence type="ECO:0000256" key="1">
    <source>
        <dbReference type="ARBA" id="ARBA00009477"/>
    </source>
</evidence>
<feature type="domain" description="CusB-like beta-barrel" evidence="5">
    <location>
        <begin position="236"/>
        <end position="310"/>
    </location>
</feature>
<comment type="similarity">
    <text evidence="1">Belongs to the membrane fusion protein (MFP) (TC 8.A.1) family.</text>
</comment>
<dbReference type="NCBIfam" id="TIGR01730">
    <property type="entry name" value="RND_mfp"/>
    <property type="match status" value="1"/>
</dbReference>